<dbReference type="Proteomes" id="UP000218209">
    <property type="component" value="Unassembled WGS sequence"/>
</dbReference>
<organism evidence="2 3">
    <name type="scientific">Porphyra umbilicalis</name>
    <name type="common">Purple laver</name>
    <name type="synonym">Red alga</name>
    <dbReference type="NCBI Taxonomy" id="2786"/>
    <lineage>
        <taxon>Eukaryota</taxon>
        <taxon>Rhodophyta</taxon>
        <taxon>Bangiophyceae</taxon>
        <taxon>Bangiales</taxon>
        <taxon>Bangiaceae</taxon>
        <taxon>Porphyra</taxon>
    </lineage>
</organism>
<proteinExistence type="predicted"/>
<name>A0A1X6PDS9_PORUM</name>
<reference evidence="2 3" key="1">
    <citation type="submission" date="2017-03" db="EMBL/GenBank/DDBJ databases">
        <title>WGS assembly of Porphyra umbilicalis.</title>
        <authorList>
            <person name="Brawley S.H."/>
            <person name="Blouin N.A."/>
            <person name="Ficko-Blean E."/>
            <person name="Wheeler G.L."/>
            <person name="Lohr M."/>
            <person name="Goodson H.V."/>
            <person name="Jenkins J.W."/>
            <person name="Blaby-Haas C.E."/>
            <person name="Helliwell K.E."/>
            <person name="Chan C."/>
            <person name="Marriage T."/>
            <person name="Bhattacharya D."/>
            <person name="Klein A.S."/>
            <person name="Badis Y."/>
            <person name="Brodie J."/>
            <person name="Cao Y."/>
            <person name="Collen J."/>
            <person name="Dittami S.M."/>
            <person name="Gachon C.M."/>
            <person name="Green B.R."/>
            <person name="Karpowicz S."/>
            <person name="Kim J.W."/>
            <person name="Kudahl U."/>
            <person name="Lin S."/>
            <person name="Michel G."/>
            <person name="Mittag M."/>
            <person name="Olson B.J."/>
            <person name="Pangilinan J."/>
            <person name="Peng Y."/>
            <person name="Qiu H."/>
            <person name="Shu S."/>
            <person name="Singer J.T."/>
            <person name="Smith A.G."/>
            <person name="Sprecher B.N."/>
            <person name="Wagner V."/>
            <person name="Wang W."/>
            <person name="Wang Z.-Y."/>
            <person name="Yan J."/>
            <person name="Yarish C."/>
            <person name="Zoeuner-Riek S."/>
            <person name="Zhuang Y."/>
            <person name="Zou Y."/>
            <person name="Lindquist E.A."/>
            <person name="Grimwood J."/>
            <person name="Barry K."/>
            <person name="Rokhsar D.S."/>
            <person name="Schmutz J."/>
            <person name="Stiller J.W."/>
            <person name="Grossman A.R."/>
            <person name="Prochnik S.E."/>
        </authorList>
    </citation>
    <scope>NUCLEOTIDE SEQUENCE [LARGE SCALE GENOMIC DNA]</scope>
    <source>
        <strain evidence="2">4086291</strain>
    </source>
</reference>
<sequence>MCFVASCNAGGSVVSLRFEPLSSARALAAAATAAAGPEEPARASTVTWWDSADADHLRDIPALVSITEKREAADAATSVVGTAAVGSDATYDAACNVGDDAAYGVATNRVGTQPPLPEYYYDGNGGNMDGIATGSAAWTASTAVPTGMYSQGPPSVGAEATVKPEPLSPISVEGGAMIDDPSLLCFLDGQLPDRLPSLPPLPSDATFSMHTDGASRSGAVQGDGGAGGSGGGGSDGGVDGNSCGPLVADPDVVPTFDTFYSMIPEECLPVDNMEMVHEQRLGCVYRVLERVGGETIDGRRRRGRKRVHPKPPSRMLADLASIDSCTHILDGVASEATVRQAEMRVEMARLLATRDGLLASKAAAAAAASAAAGRSVTVDGWGEVLNAMAAWNSEPEEQAMEPAFC</sequence>
<dbReference type="EMBL" id="KV918799">
    <property type="protein sequence ID" value="OSX79021.1"/>
    <property type="molecule type" value="Genomic_DNA"/>
</dbReference>
<feature type="region of interest" description="Disordered" evidence="1">
    <location>
        <begin position="195"/>
        <end position="243"/>
    </location>
</feature>
<accession>A0A1X6PDS9</accession>
<evidence type="ECO:0000313" key="2">
    <source>
        <dbReference type="EMBL" id="OSX79021.1"/>
    </source>
</evidence>
<keyword evidence="3" id="KW-1185">Reference proteome</keyword>
<dbReference type="AlphaFoldDB" id="A0A1X6PDS9"/>
<protein>
    <submittedName>
        <fullName evidence="2">Uncharacterized protein</fullName>
    </submittedName>
</protein>
<evidence type="ECO:0000313" key="3">
    <source>
        <dbReference type="Proteomes" id="UP000218209"/>
    </source>
</evidence>
<feature type="compositionally biased region" description="Gly residues" evidence="1">
    <location>
        <begin position="221"/>
        <end position="239"/>
    </location>
</feature>
<evidence type="ECO:0000256" key="1">
    <source>
        <dbReference type="SAM" id="MobiDB-lite"/>
    </source>
</evidence>
<gene>
    <name evidence="2" type="ORF">BU14_0091s0001</name>
</gene>